<comment type="caution">
    <text evidence="1">The sequence shown here is derived from an EMBL/GenBank/DDBJ whole genome shotgun (WGS) entry which is preliminary data.</text>
</comment>
<dbReference type="EMBL" id="PQSP01000001">
    <property type="protein sequence ID" value="RUS68361.1"/>
    <property type="molecule type" value="Genomic_DNA"/>
</dbReference>
<accession>A0A433SHY5</accession>
<sequence precursor="true">MEKFNIELFNQNKNGFTWIYTLPDGTKIEQRYSPGTGYIVDRTPLHSGLTYRKGFNEQGNLIAVGQLFYSFPVGISKEYDSEGKLFRERNFDEGFAFSVEDLAAKMLADYKVDILNSDNIYKLNRGQNIDPPFSFYQVYCYDLASPAPDQAVIAFLVNGTTGEVLHILHTNTRRPTPVLGAYLERIANTPKEGQ</sequence>
<reference evidence="1 2" key="1">
    <citation type="submission" date="2018-01" db="EMBL/GenBank/DDBJ databases">
        <title>Saezia sanguinis gen. nov., sp. nov., in the order Burkholderiales isolated from human blood.</title>
        <authorList>
            <person name="Medina-Pascual M.J."/>
            <person name="Valdezate S."/>
            <person name="Monzon S."/>
            <person name="Cuesta I."/>
            <person name="Carrasco G."/>
            <person name="Villalon P."/>
            <person name="Saez-Nieto J.A."/>
        </authorList>
    </citation>
    <scope>NUCLEOTIDE SEQUENCE [LARGE SCALE GENOMIC DNA]</scope>
    <source>
        <strain evidence="1 2">CNM695-12</strain>
    </source>
</reference>
<protein>
    <submittedName>
        <fullName evidence="1">Uncharacterized protein</fullName>
    </submittedName>
</protein>
<proteinExistence type="predicted"/>
<gene>
    <name evidence="1" type="ORF">CUZ56_00852</name>
</gene>
<keyword evidence="2" id="KW-1185">Reference proteome</keyword>
<organism evidence="1 2">
    <name type="scientific">Saezia sanguinis</name>
    <dbReference type="NCBI Taxonomy" id="1965230"/>
    <lineage>
        <taxon>Bacteria</taxon>
        <taxon>Pseudomonadati</taxon>
        <taxon>Pseudomonadota</taxon>
        <taxon>Betaproteobacteria</taxon>
        <taxon>Burkholderiales</taxon>
        <taxon>Saeziaceae</taxon>
        <taxon>Saezia</taxon>
    </lineage>
</organism>
<dbReference type="RefSeq" id="WP_126978441.1">
    <property type="nucleotide sequence ID" value="NZ_PQSP01000001.1"/>
</dbReference>
<dbReference type="Proteomes" id="UP000286947">
    <property type="component" value="Unassembled WGS sequence"/>
</dbReference>
<evidence type="ECO:0000313" key="2">
    <source>
        <dbReference type="Proteomes" id="UP000286947"/>
    </source>
</evidence>
<dbReference type="AlphaFoldDB" id="A0A433SHY5"/>
<evidence type="ECO:0000313" key="1">
    <source>
        <dbReference type="EMBL" id="RUS68361.1"/>
    </source>
</evidence>
<name>A0A433SHY5_9BURK</name>